<reference evidence="3 4" key="1">
    <citation type="journal article" date="2011" name="Proc. Natl. Acad. Sci. U.S.A.">
        <title>Evolutionary erosion of yeast sex chromosomes by mating-type switching accidents.</title>
        <authorList>
            <person name="Gordon J.L."/>
            <person name="Armisen D."/>
            <person name="Proux-Wera E."/>
            <person name="Oheigeartaigh S.S."/>
            <person name="Byrne K.P."/>
            <person name="Wolfe K.H."/>
        </authorList>
    </citation>
    <scope>NUCLEOTIDE SEQUENCE [LARGE SCALE GENOMIC DNA]</scope>
    <source>
        <strain evidence="4">ATCC 76901 / BCRC 22586 / CBS 4309 / NBRC 1992 / NRRL Y-12630</strain>
        <strain evidence="3">Type strain:CBS 4309</strain>
    </source>
</reference>
<evidence type="ECO:0000256" key="1">
    <source>
        <dbReference type="SAM" id="MobiDB-lite"/>
    </source>
</evidence>
<dbReference type="AlphaFoldDB" id="G0VC17"/>
<evidence type="ECO:0000313" key="4">
    <source>
        <dbReference type="Proteomes" id="UP000001640"/>
    </source>
</evidence>
<accession>G0VC17</accession>
<evidence type="ECO:0000313" key="3">
    <source>
        <dbReference type="EMBL" id="CCC69024.1"/>
    </source>
</evidence>
<dbReference type="GeneID" id="96902610"/>
<dbReference type="RefSeq" id="XP_003675393.1">
    <property type="nucleotide sequence ID" value="XM_003675345.1"/>
</dbReference>
<reference key="3">
    <citation type="submission" date="2011-08" db="EMBL/GenBank/DDBJ databases">
        <title>Genome sequence of Naumovozyma castellii.</title>
        <authorList>
            <person name="Gordon J.L."/>
            <person name="Armisen D."/>
            <person name="Proux-Wera E."/>
            <person name="OhEigeartaigh S.S."/>
            <person name="Byrne K.P."/>
            <person name="Wolfe K.H."/>
        </authorList>
    </citation>
    <scope>NUCLEOTIDE SEQUENCE</scope>
    <source>
        <strain>Type strain:CBS 4309</strain>
    </source>
</reference>
<evidence type="ECO:0000313" key="2">
    <source>
        <dbReference type="EMBL" id="CCC69023.1"/>
    </source>
</evidence>
<keyword evidence="4" id="KW-1185">Reference proteome</keyword>
<organism evidence="3 4">
    <name type="scientific">Naumovozyma castellii</name>
    <name type="common">Yeast</name>
    <name type="synonym">Saccharomyces castellii</name>
    <dbReference type="NCBI Taxonomy" id="27288"/>
    <lineage>
        <taxon>Eukaryota</taxon>
        <taxon>Fungi</taxon>
        <taxon>Dikarya</taxon>
        <taxon>Ascomycota</taxon>
        <taxon>Saccharomycotina</taxon>
        <taxon>Saccharomycetes</taxon>
        <taxon>Saccharomycetales</taxon>
        <taxon>Saccharomycetaceae</taxon>
        <taxon>Naumovozyma</taxon>
    </lineage>
</organism>
<dbReference type="HOGENOM" id="CLU_1343577_0_0_1"/>
<dbReference type="KEGG" id="ncs:NCAS_0C00340"/>
<feature type="compositionally biased region" description="Basic and acidic residues" evidence="1">
    <location>
        <begin position="144"/>
        <end position="158"/>
    </location>
</feature>
<dbReference type="Proteomes" id="UP000001640">
    <property type="component" value="Chromosome 3"/>
</dbReference>
<protein>
    <submittedName>
        <fullName evidence="3">Uncharacterized protein</fullName>
    </submittedName>
</protein>
<feature type="region of interest" description="Disordered" evidence="1">
    <location>
        <begin position="137"/>
        <end position="160"/>
    </location>
</feature>
<dbReference type="KEGG" id="ncs:NCAS_0C00330"/>
<name>G0VC17_NAUCA</name>
<gene>
    <name evidence="3" type="primary">NCAS0C00340</name>
    <name evidence="2" type="synonym">NCAS0C00330</name>
    <name evidence="2" type="ordered locus">NCAS_0C00330</name>
    <name evidence="3" type="ordered locus">NCAS_0C00340</name>
</gene>
<proteinExistence type="predicted"/>
<dbReference type="EMBL" id="HE576754">
    <property type="protein sequence ID" value="CCC69024.1"/>
    <property type="molecule type" value="Genomic_DNA"/>
</dbReference>
<reference evidence="3" key="2">
    <citation type="submission" date="2011-07" db="EMBL/GenBank/DDBJ databases">
        <authorList>
            <person name="Byrne K."/>
        </authorList>
    </citation>
    <scope>NUCLEOTIDE SEQUENCE</scope>
    <source>
        <strain evidence="3">Type strain:CBS 4309</strain>
    </source>
</reference>
<sequence length="204" mass="23650">MVHQAIAIQGIHTLPLVFSMFQDHIDPFKHLKSPNAVEITRLRDLVDYVNREIKDNEVFPTSSMKSTDFFAVRHTYKKKSPYFCPQCKCTSCEQNKNSPSGRQGYCTRCDYGNCSRQKKSYFAKKEKTNYSVNKIGIEVPSTTETEKDSDNEPEHDSDFDQNAQFNFDQFLNEDLNEINDLPASAFQDDEHPEVYFNQVAARHR</sequence>
<dbReference type="EMBL" id="HE576754">
    <property type="protein sequence ID" value="CCC69023.1"/>
    <property type="molecule type" value="Genomic_DNA"/>
</dbReference>